<keyword evidence="1 5" id="KW-1277">Toxin-antitoxin system</keyword>
<dbReference type="PANTHER" id="PTHR42188:SF1">
    <property type="entry name" value="23S RRNA-SPECIFIC ENDONUCLEASE VAPC20"/>
    <property type="match status" value="1"/>
</dbReference>
<gene>
    <name evidence="5" type="primary">vapC</name>
    <name evidence="7" type="ORF">LzC2_33580</name>
</gene>
<keyword evidence="7" id="KW-0255">Endonuclease</keyword>
<keyword evidence="5" id="KW-0460">Magnesium</keyword>
<dbReference type="GO" id="GO:0016787">
    <property type="term" value="F:hydrolase activity"/>
    <property type="evidence" value="ECO:0007669"/>
    <property type="project" value="UniProtKB-KW"/>
</dbReference>
<evidence type="ECO:0000256" key="2">
    <source>
        <dbReference type="ARBA" id="ARBA00022722"/>
    </source>
</evidence>
<dbReference type="Pfam" id="PF01850">
    <property type="entry name" value="PIN"/>
    <property type="match status" value="1"/>
</dbReference>
<proteinExistence type="inferred from homology"/>
<feature type="binding site" evidence="5">
    <location>
        <position position="5"/>
    </location>
    <ligand>
        <name>Mg(2+)</name>
        <dbReference type="ChEBI" id="CHEBI:18420"/>
    </ligand>
</feature>
<organism evidence="7 8">
    <name type="scientific">Alienimonas chondri</name>
    <dbReference type="NCBI Taxonomy" id="2681879"/>
    <lineage>
        <taxon>Bacteria</taxon>
        <taxon>Pseudomonadati</taxon>
        <taxon>Planctomycetota</taxon>
        <taxon>Planctomycetia</taxon>
        <taxon>Planctomycetales</taxon>
        <taxon>Planctomycetaceae</taxon>
        <taxon>Alienimonas</taxon>
    </lineage>
</organism>
<dbReference type="InterPro" id="IPR039018">
    <property type="entry name" value="VapC20-like"/>
</dbReference>
<keyword evidence="2 5" id="KW-0540">Nuclease</keyword>
<evidence type="ECO:0000313" key="7">
    <source>
        <dbReference type="EMBL" id="NNJ27257.1"/>
    </source>
</evidence>
<dbReference type="InterPro" id="IPR022907">
    <property type="entry name" value="VapC_family"/>
</dbReference>
<keyword evidence="3 5" id="KW-0479">Metal-binding</keyword>
<dbReference type="RefSeq" id="WP_171189114.1">
    <property type="nucleotide sequence ID" value="NZ_WTPX01000134.1"/>
</dbReference>
<sequence>MTFVDAGPFIARHFAPDQHHDAAVAYWNRLAARRRLLVTSNFVLDEAATLLARKAGYEFAAERARRWFHSPSLTILRPDAHDEDAALEWFTRFADQGVSFTDCISFALMTRVGIRSAFTFDRHFRFAGFEPEPRT</sequence>
<evidence type="ECO:0000256" key="1">
    <source>
        <dbReference type="ARBA" id="ARBA00022649"/>
    </source>
</evidence>
<keyword evidence="4 5" id="KW-0378">Hydrolase</keyword>
<evidence type="ECO:0000259" key="6">
    <source>
        <dbReference type="Pfam" id="PF01850"/>
    </source>
</evidence>
<feature type="domain" description="PIN" evidence="6">
    <location>
        <begin position="3"/>
        <end position="125"/>
    </location>
</feature>
<dbReference type="GO" id="GO:0004519">
    <property type="term" value="F:endonuclease activity"/>
    <property type="evidence" value="ECO:0007669"/>
    <property type="project" value="UniProtKB-KW"/>
</dbReference>
<dbReference type="EMBL" id="WTPX01000134">
    <property type="protein sequence ID" value="NNJ27257.1"/>
    <property type="molecule type" value="Genomic_DNA"/>
</dbReference>
<comment type="similarity">
    <text evidence="5">Belongs to the PINc/VapC protein family.</text>
</comment>
<dbReference type="SUPFAM" id="SSF88723">
    <property type="entry name" value="PIN domain-like"/>
    <property type="match status" value="1"/>
</dbReference>
<keyword evidence="5" id="KW-0800">Toxin</keyword>
<reference evidence="7 8" key="1">
    <citation type="journal article" date="2020" name="Syst. Appl. Microbiol.">
        <title>Alienimonas chondri sp. nov., a novel planctomycete isolated from the biofilm of the red alga Chondrus crispus.</title>
        <authorList>
            <person name="Vitorino I."/>
            <person name="Albuquerque L."/>
            <person name="Wiegand S."/>
            <person name="Kallscheuer N."/>
            <person name="da Costa M.S."/>
            <person name="Lobo-da-Cunha A."/>
            <person name="Jogler C."/>
            <person name="Lage O.M."/>
        </authorList>
    </citation>
    <scope>NUCLEOTIDE SEQUENCE [LARGE SCALE GENOMIC DNA]</scope>
    <source>
        <strain evidence="7 8">LzC2</strain>
    </source>
</reference>
<keyword evidence="8" id="KW-1185">Reference proteome</keyword>
<evidence type="ECO:0000313" key="8">
    <source>
        <dbReference type="Proteomes" id="UP000609651"/>
    </source>
</evidence>
<feature type="binding site" evidence="5">
    <location>
        <position position="102"/>
    </location>
    <ligand>
        <name>Mg(2+)</name>
        <dbReference type="ChEBI" id="CHEBI:18420"/>
    </ligand>
</feature>
<dbReference type="EC" id="3.1.-.-" evidence="5"/>
<protein>
    <recommendedName>
        <fullName evidence="5">Ribonuclease VapC</fullName>
        <shortName evidence="5">RNase VapC</shortName>
        <ecNumber evidence="5">3.1.-.-</ecNumber>
    </recommendedName>
    <alternativeName>
        <fullName evidence="5">Toxin VapC</fullName>
    </alternativeName>
</protein>
<comment type="function">
    <text evidence="5">Toxic component of a toxin-antitoxin (TA) system. An RNase.</text>
</comment>
<comment type="cofactor">
    <cofactor evidence="5">
        <name>Mg(2+)</name>
        <dbReference type="ChEBI" id="CHEBI:18420"/>
    </cofactor>
</comment>
<evidence type="ECO:0000256" key="3">
    <source>
        <dbReference type="ARBA" id="ARBA00022723"/>
    </source>
</evidence>
<evidence type="ECO:0000256" key="4">
    <source>
        <dbReference type="ARBA" id="ARBA00022801"/>
    </source>
</evidence>
<dbReference type="Gene3D" id="3.40.50.1010">
    <property type="entry name" value="5'-nuclease"/>
    <property type="match status" value="1"/>
</dbReference>
<dbReference type="InterPro" id="IPR029060">
    <property type="entry name" value="PIN-like_dom_sf"/>
</dbReference>
<dbReference type="InterPro" id="IPR002716">
    <property type="entry name" value="PIN_dom"/>
</dbReference>
<dbReference type="HAMAP" id="MF_00265">
    <property type="entry name" value="VapC_Nob1"/>
    <property type="match status" value="1"/>
</dbReference>
<accession>A0ABX1VJ44</accession>
<evidence type="ECO:0000256" key="5">
    <source>
        <dbReference type="HAMAP-Rule" id="MF_00265"/>
    </source>
</evidence>
<comment type="caution">
    <text evidence="7">The sequence shown here is derived from an EMBL/GenBank/DDBJ whole genome shotgun (WGS) entry which is preliminary data.</text>
</comment>
<dbReference type="Proteomes" id="UP000609651">
    <property type="component" value="Unassembled WGS sequence"/>
</dbReference>
<dbReference type="PANTHER" id="PTHR42188">
    <property type="entry name" value="23S RRNA-SPECIFIC ENDONUCLEASE VAPC20"/>
    <property type="match status" value="1"/>
</dbReference>
<name>A0ABX1VJ44_9PLAN</name>